<evidence type="ECO:0000256" key="2">
    <source>
        <dbReference type="ARBA" id="ARBA00022692"/>
    </source>
</evidence>
<dbReference type="InterPro" id="IPR022764">
    <property type="entry name" value="Peptidase_S54_rhomboid_dom"/>
</dbReference>
<dbReference type="Gene3D" id="1.20.1540.10">
    <property type="entry name" value="Rhomboid-like"/>
    <property type="match status" value="1"/>
</dbReference>
<evidence type="ECO:0000313" key="7">
    <source>
        <dbReference type="EMBL" id="NMF57653.1"/>
    </source>
</evidence>
<dbReference type="Pfam" id="PF01694">
    <property type="entry name" value="Rhomboid"/>
    <property type="match status" value="1"/>
</dbReference>
<keyword evidence="7" id="KW-0645">Protease</keyword>
<organism evidence="7 8">
    <name type="scientific">Pseudanabaena yagii GIHE-NHR1</name>
    <dbReference type="NCBI Taxonomy" id="2722753"/>
    <lineage>
        <taxon>Bacteria</taxon>
        <taxon>Bacillati</taxon>
        <taxon>Cyanobacteriota</taxon>
        <taxon>Cyanophyceae</taxon>
        <taxon>Pseudanabaenales</taxon>
        <taxon>Pseudanabaenaceae</taxon>
        <taxon>Pseudanabaena</taxon>
        <taxon>Pseudanabaena yagii</taxon>
    </lineage>
</organism>
<dbReference type="InterPro" id="IPR035952">
    <property type="entry name" value="Rhomboid-like_sf"/>
</dbReference>
<reference evidence="7 8" key="1">
    <citation type="submission" date="2020-03" db="EMBL/GenBank/DDBJ databases">
        <title>Draft Genome Sequence of 2-Methylisoborneol Producing Pseudanabaena yagii Strain GIHE-NHR1 Isolated from North Han River in South Korea.</title>
        <authorList>
            <person name="Jeong J."/>
        </authorList>
    </citation>
    <scope>NUCLEOTIDE SEQUENCE [LARGE SCALE GENOMIC DNA]</scope>
    <source>
        <strain evidence="7 8">GIHE-NHR1</strain>
    </source>
</reference>
<keyword evidence="8" id="KW-1185">Reference proteome</keyword>
<protein>
    <submittedName>
        <fullName evidence="7">Rhomboid family intramembrane serine protease</fullName>
    </submittedName>
</protein>
<feature type="domain" description="Peptidase S54 rhomboid" evidence="6">
    <location>
        <begin position="57"/>
        <end position="189"/>
    </location>
</feature>
<gene>
    <name evidence="7" type="ORF">HC246_06400</name>
</gene>
<feature type="transmembrane region" description="Helical" evidence="5">
    <location>
        <begin position="116"/>
        <end position="136"/>
    </location>
</feature>
<name>A0ABX1LNE5_9CYAN</name>
<evidence type="ECO:0000256" key="1">
    <source>
        <dbReference type="ARBA" id="ARBA00004141"/>
    </source>
</evidence>
<keyword evidence="4 5" id="KW-0472">Membrane</keyword>
<evidence type="ECO:0000256" key="4">
    <source>
        <dbReference type="ARBA" id="ARBA00023136"/>
    </source>
</evidence>
<evidence type="ECO:0000256" key="3">
    <source>
        <dbReference type="ARBA" id="ARBA00022989"/>
    </source>
</evidence>
<dbReference type="EMBL" id="JAAVJL010000001">
    <property type="protein sequence ID" value="NMF57653.1"/>
    <property type="molecule type" value="Genomic_DNA"/>
</dbReference>
<sequence>MSQKINPLNKEQQKKIFILFLLASVFWIVVAINEFLFNRSLISFGIMPQSIVGFRGIFIAPFIHANFYSVAENTVPFIILGWLVINRSIKDFYFVFCSSVISSGFGTWLIGKPNTLHIGAGGVVFGFYGYCLFQIYLERKFAIFYTSIAIAIILCALLFFGILPKQSNISWESFLFGFIGGIIAAKFLASKP</sequence>
<keyword evidence="3 5" id="KW-1133">Transmembrane helix</keyword>
<evidence type="ECO:0000256" key="5">
    <source>
        <dbReference type="SAM" id="Phobius"/>
    </source>
</evidence>
<dbReference type="RefSeq" id="WP_169362653.1">
    <property type="nucleotide sequence ID" value="NZ_JAAVJL010000001.1"/>
</dbReference>
<feature type="transmembrane region" description="Helical" evidence="5">
    <location>
        <begin position="169"/>
        <end position="189"/>
    </location>
</feature>
<evidence type="ECO:0000313" key="8">
    <source>
        <dbReference type="Proteomes" id="UP000738376"/>
    </source>
</evidence>
<keyword evidence="7" id="KW-0378">Hydrolase</keyword>
<dbReference type="GO" id="GO:0008233">
    <property type="term" value="F:peptidase activity"/>
    <property type="evidence" value="ECO:0007669"/>
    <property type="project" value="UniProtKB-KW"/>
</dbReference>
<feature type="transmembrane region" description="Helical" evidence="5">
    <location>
        <begin position="16"/>
        <end position="37"/>
    </location>
</feature>
<accession>A0ABX1LNE5</accession>
<comment type="subcellular location">
    <subcellularLocation>
        <location evidence="1">Membrane</location>
        <topology evidence="1">Multi-pass membrane protein</topology>
    </subcellularLocation>
</comment>
<dbReference type="Proteomes" id="UP000738376">
    <property type="component" value="Unassembled WGS sequence"/>
</dbReference>
<dbReference type="SUPFAM" id="SSF144091">
    <property type="entry name" value="Rhomboid-like"/>
    <property type="match status" value="1"/>
</dbReference>
<evidence type="ECO:0000259" key="6">
    <source>
        <dbReference type="Pfam" id="PF01694"/>
    </source>
</evidence>
<feature type="transmembrane region" description="Helical" evidence="5">
    <location>
        <begin position="57"/>
        <end position="85"/>
    </location>
</feature>
<feature type="transmembrane region" description="Helical" evidence="5">
    <location>
        <begin position="143"/>
        <end position="163"/>
    </location>
</feature>
<comment type="caution">
    <text evidence="7">The sequence shown here is derived from an EMBL/GenBank/DDBJ whole genome shotgun (WGS) entry which is preliminary data.</text>
</comment>
<feature type="transmembrane region" description="Helical" evidence="5">
    <location>
        <begin position="92"/>
        <end position="110"/>
    </location>
</feature>
<proteinExistence type="predicted"/>
<keyword evidence="2 5" id="KW-0812">Transmembrane</keyword>
<dbReference type="GO" id="GO:0006508">
    <property type="term" value="P:proteolysis"/>
    <property type="evidence" value="ECO:0007669"/>
    <property type="project" value="UniProtKB-KW"/>
</dbReference>